<dbReference type="AlphaFoldDB" id="A0A5B7I169"/>
<feature type="region of interest" description="Disordered" evidence="1">
    <location>
        <begin position="92"/>
        <end position="114"/>
    </location>
</feature>
<evidence type="ECO:0000313" key="2">
    <source>
        <dbReference type="EMBL" id="MPC77462.1"/>
    </source>
</evidence>
<protein>
    <submittedName>
        <fullName evidence="2">Uncharacterized protein</fullName>
    </submittedName>
</protein>
<feature type="compositionally biased region" description="Basic and acidic residues" evidence="1">
    <location>
        <begin position="104"/>
        <end position="114"/>
    </location>
</feature>
<reference evidence="2 3" key="1">
    <citation type="submission" date="2019-05" db="EMBL/GenBank/DDBJ databases">
        <title>Another draft genome of Portunus trituberculatus and its Hox gene families provides insights of decapod evolution.</title>
        <authorList>
            <person name="Jeong J.-H."/>
            <person name="Song I."/>
            <person name="Kim S."/>
            <person name="Choi T."/>
            <person name="Kim D."/>
            <person name="Ryu S."/>
            <person name="Kim W."/>
        </authorList>
    </citation>
    <scope>NUCLEOTIDE SEQUENCE [LARGE SCALE GENOMIC DNA]</scope>
    <source>
        <tissue evidence="2">Muscle</tissue>
    </source>
</reference>
<dbReference type="Proteomes" id="UP000324222">
    <property type="component" value="Unassembled WGS sequence"/>
</dbReference>
<proteinExistence type="predicted"/>
<sequence>MPSLNPANVHHALLVSVTTGNSLPDAPPLPLSFLSLGICSGRPCLPVPPITVMANEARRYLGGYLPSVNEEGKPNCLSGVKRENAETLNEALRRGTSTAAGTRRCKESHKESQN</sequence>
<accession>A0A5B7I169</accession>
<dbReference type="EMBL" id="VSRR010045914">
    <property type="protein sequence ID" value="MPC77462.1"/>
    <property type="molecule type" value="Genomic_DNA"/>
</dbReference>
<evidence type="ECO:0000313" key="3">
    <source>
        <dbReference type="Proteomes" id="UP000324222"/>
    </source>
</evidence>
<comment type="caution">
    <text evidence="2">The sequence shown here is derived from an EMBL/GenBank/DDBJ whole genome shotgun (WGS) entry which is preliminary data.</text>
</comment>
<gene>
    <name evidence="2" type="ORF">E2C01_071916</name>
</gene>
<evidence type="ECO:0000256" key="1">
    <source>
        <dbReference type="SAM" id="MobiDB-lite"/>
    </source>
</evidence>
<keyword evidence="3" id="KW-1185">Reference proteome</keyword>
<organism evidence="2 3">
    <name type="scientific">Portunus trituberculatus</name>
    <name type="common">Swimming crab</name>
    <name type="synonym">Neptunus trituberculatus</name>
    <dbReference type="NCBI Taxonomy" id="210409"/>
    <lineage>
        <taxon>Eukaryota</taxon>
        <taxon>Metazoa</taxon>
        <taxon>Ecdysozoa</taxon>
        <taxon>Arthropoda</taxon>
        <taxon>Crustacea</taxon>
        <taxon>Multicrustacea</taxon>
        <taxon>Malacostraca</taxon>
        <taxon>Eumalacostraca</taxon>
        <taxon>Eucarida</taxon>
        <taxon>Decapoda</taxon>
        <taxon>Pleocyemata</taxon>
        <taxon>Brachyura</taxon>
        <taxon>Eubrachyura</taxon>
        <taxon>Portunoidea</taxon>
        <taxon>Portunidae</taxon>
        <taxon>Portuninae</taxon>
        <taxon>Portunus</taxon>
    </lineage>
</organism>
<name>A0A5B7I169_PORTR</name>